<protein>
    <submittedName>
        <fullName evidence="1">Uncharacterized protein</fullName>
    </submittedName>
</protein>
<dbReference type="PATRIC" id="fig|230361.4.peg.1162"/>
<dbReference type="KEGG" id="mmil:sm9_1126"/>
<dbReference type="EMBL" id="CP011266">
    <property type="protein sequence ID" value="ALT68910.1"/>
    <property type="molecule type" value="Genomic_DNA"/>
</dbReference>
<organism evidence="1 2">
    <name type="scientific">Methanobrevibacter millerae</name>
    <dbReference type="NCBI Taxonomy" id="230361"/>
    <lineage>
        <taxon>Archaea</taxon>
        <taxon>Methanobacteriati</taxon>
        <taxon>Methanobacteriota</taxon>
        <taxon>Methanomada group</taxon>
        <taxon>Methanobacteria</taxon>
        <taxon>Methanobacteriales</taxon>
        <taxon>Methanobacteriaceae</taxon>
        <taxon>Methanobrevibacter</taxon>
    </lineage>
</organism>
<evidence type="ECO:0000313" key="1">
    <source>
        <dbReference type="EMBL" id="ALT68910.1"/>
    </source>
</evidence>
<accession>A0A0U2L5G4</accession>
<dbReference type="GeneID" id="77344978"/>
<keyword evidence="2" id="KW-1185">Reference proteome</keyword>
<reference evidence="1 2" key="1">
    <citation type="submission" date="2015-04" db="EMBL/GenBank/DDBJ databases">
        <title>The complete genome sequence of the rumen methanogen Methanobrevibacter millerae SM9.</title>
        <authorList>
            <person name="Leahy S.C."/>
            <person name="Kelly W.J."/>
            <person name="Pacheco D.M."/>
            <person name="Li D."/>
            <person name="Altermann E."/>
            <person name="Attwood G.T."/>
        </authorList>
    </citation>
    <scope>NUCLEOTIDE SEQUENCE [LARGE SCALE GENOMIC DNA]</scope>
    <source>
        <strain evidence="1 2">SM9</strain>
    </source>
</reference>
<proteinExistence type="predicted"/>
<gene>
    <name evidence="1" type="ORF">sm9_1126</name>
</gene>
<name>A0A0U2L5G4_9EURY</name>
<dbReference type="RefSeq" id="WP_269744800.1">
    <property type="nucleotide sequence ID" value="NZ_CP011266.1"/>
</dbReference>
<sequence>MKNRDSHYVQRIIEYCLKIEDILNSIDYDYDVFITCEFIS</sequence>
<dbReference type="AlphaFoldDB" id="A0A0U2L5G4"/>
<dbReference type="Proteomes" id="UP000067738">
    <property type="component" value="Chromosome"/>
</dbReference>
<evidence type="ECO:0000313" key="2">
    <source>
        <dbReference type="Proteomes" id="UP000067738"/>
    </source>
</evidence>